<dbReference type="RefSeq" id="XP_013390865.1">
    <property type="nucleotide sequence ID" value="XM_013535411.2"/>
</dbReference>
<reference evidence="3" key="1">
    <citation type="submission" date="2025-08" db="UniProtKB">
        <authorList>
            <consortium name="RefSeq"/>
        </authorList>
    </citation>
    <scope>IDENTIFICATION</scope>
    <source>
        <tissue evidence="3">Gonads</tissue>
    </source>
</reference>
<dbReference type="Proteomes" id="UP000085678">
    <property type="component" value="Unplaced"/>
</dbReference>
<dbReference type="SUPFAM" id="SSF52540">
    <property type="entry name" value="P-loop containing nucleoside triphosphate hydrolases"/>
    <property type="match status" value="1"/>
</dbReference>
<gene>
    <name evidence="3" type="primary">LOC106159194</name>
</gene>
<dbReference type="KEGG" id="lak:106159194"/>
<dbReference type="STRING" id="7574.A0A1S3HXV9"/>
<accession>A0A1S3HXV9</accession>
<name>A0A1S3HXV9_LINAN</name>
<dbReference type="InterPro" id="IPR053226">
    <property type="entry name" value="Pyrrolopyrazine_biosynth_F"/>
</dbReference>
<evidence type="ECO:0000256" key="1">
    <source>
        <dbReference type="SAM" id="MobiDB-lite"/>
    </source>
</evidence>
<protein>
    <submittedName>
        <fullName evidence="3">Branched-chain-amino-acid aminotransferase-like protein 2</fullName>
    </submittedName>
</protein>
<keyword evidence="2" id="KW-1185">Reference proteome</keyword>
<dbReference type="PANTHER" id="PTHR48419:SF1">
    <property type="entry name" value="SULFOTRANSFERASE DOMAIN-CONTAINING PROTEIN"/>
    <property type="match status" value="1"/>
</dbReference>
<feature type="region of interest" description="Disordered" evidence="1">
    <location>
        <begin position="243"/>
        <end position="262"/>
    </location>
</feature>
<dbReference type="PANTHER" id="PTHR48419">
    <property type="entry name" value="SULFOTRANSFERASE DOMAIN-CONTAINING PROTEIN"/>
    <property type="match status" value="1"/>
</dbReference>
<dbReference type="InterPro" id="IPR027417">
    <property type="entry name" value="P-loop_NTPase"/>
</dbReference>
<evidence type="ECO:0000313" key="3">
    <source>
        <dbReference type="RefSeq" id="XP_013390865.1"/>
    </source>
</evidence>
<organism evidence="2 3">
    <name type="scientific">Lingula anatina</name>
    <name type="common">Brachiopod</name>
    <name type="synonym">Lingula unguis</name>
    <dbReference type="NCBI Taxonomy" id="7574"/>
    <lineage>
        <taxon>Eukaryota</taxon>
        <taxon>Metazoa</taxon>
        <taxon>Spiralia</taxon>
        <taxon>Lophotrochozoa</taxon>
        <taxon>Brachiopoda</taxon>
        <taxon>Linguliformea</taxon>
        <taxon>Lingulata</taxon>
        <taxon>Lingulida</taxon>
        <taxon>Linguloidea</taxon>
        <taxon>Lingulidae</taxon>
        <taxon>Lingula</taxon>
    </lineage>
</organism>
<dbReference type="OrthoDB" id="416710at2759"/>
<dbReference type="Pfam" id="PF19798">
    <property type="entry name" value="Sulfotransfer_5"/>
    <property type="match status" value="1"/>
</dbReference>
<dbReference type="GeneID" id="106159194"/>
<dbReference type="Gene3D" id="3.40.50.300">
    <property type="entry name" value="P-loop containing nucleotide triphosphate hydrolases"/>
    <property type="match status" value="1"/>
</dbReference>
<dbReference type="InParanoid" id="A0A1S3HXV9"/>
<sequence length="289" mass="33453">MTTHVRRGIGTPLQVKEETLTDTLEKTKSIPKVVLWAVPRSISTAFFRAMMNKKNVKVMLEPYARAYYYGNERVSTRYGDQPITENCSFEDIKGEYEDDVQDMEAVFAKDMAYYLTNNLESVACLPNGYLHTFMIRDPRKSIKSLYRMSIKKELTGWDSFDPSEAGFVELFKLYQLAVNELGQEPIIVDADDLIQHPEGILKAYCAKTGIEFDPMMLNWEHNKPDMEIFKEWLPWFENAMTSKSFQSSGPSAKRPRKADQDELPSEVKACIEDCMPYYKKMFAKRLHPL</sequence>
<dbReference type="OMA" id="QCIHEPF"/>
<proteinExistence type="predicted"/>
<dbReference type="AlphaFoldDB" id="A0A1S3HXV9"/>
<evidence type="ECO:0000313" key="2">
    <source>
        <dbReference type="Proteomes" id="UP000085678"/>
    </source>
</evidence>